<dbReference type="InterPro" id="IPR050747">
    <property type="entry name" value="Mitochondrial_chaperone_BCS1"/>
</dbReference>
<dbReference type="AlphaFoldDB" id="A0A8T2EV06"/>
<evidence type="ECO:0000259" key="3">
    <source>
        <dbReference type="Pfam" id="PF25568"/>
    </source>
</evidence>
<sequence length="440" mass="51059">MMLKLIKSMVQAITRPIQYLIISYLRYLVGPPSLTHHDNQVPVIIEETSENGRINVIHGATQAYLFDKINLDFVEEREFDDIYQGAKLKWRIFVDKNNIGNIPKQCFELRFNEKHRDLVFDSYIPFVESKAKEIKSKKRILEMHTYSQCSDTWETKILDHHSSFETIVMKEDLKRRLIDDIDLFISKEDFYKRVGRNWMRYYLLHGLPGAGKTSLVAAIAKYLNFDVYNLTEGVKTDFDTRRLIRRVEDSSILLVEDIDTSLEGSKVALSQLLSSLTWPWSNGKARVVIFTTNNKERFDQTLLCRMEMKIYMGRCGFEEFKTLASNYLGLSHDNDAPHHLYPDIKRLIEGQAVTPGQVAEELMKSQDVDVALQGLVRYSSSKENDHIDDDLPQIPEETRKNSNLDSKPRKSQTIIVEALNQVRCNERETGNNIDYSSNEK</sequence>
<dbReference type="EMBL" id="JAEFBK010000003">
    <property type="protein sequence ID" value="KAG7627076.1"/>
    <property type="molecule type" value="Genomic_DNA"/>
</dbReference>
<dbReference type="Proteomes" id="UP000694240">
    <property type="component" value="Chromosome 3"/>
</dbReference>
<comment type="caution">
    <text evidence="4">The sequence shown here is derived from an EMBL/GenBank/DDBJ whole genome shotgun (WGS) entry which is preliminary data.</text>
</comment>
<feature type="compositionally biased region" description="Basic and acidic residues" evidence="1">
    <location>
        <begin position="396"/>
        <end position="408"/>
    </location>
</feature>
<dbReference type="InterPro" id="IPR003959">
    <property type="entry name" value="ATPase_AAA_core"/>
</dbReference>
<accession>A0A8T2EV06</accession>
<dbReference type="PANTHER" id="PTHR23070">
    <property type="entry name" value="BCS1 AAA-TYPE ATPASE"/>
    <property type="match status" value="1"/>
</dbReference>
<feature type="region of interest" description="Disordered" evidence="1">
    <location>
        <begin position="382"/>
        <end position="412"/>
    </location>
</feature>
<evidence type="ECO:0000259" key="2">
    <source>
        <dbReference type="Pfam" id="PF00004"/>
    </source>
</evidence>
<organism evidence="4 5">
    <name type="scientific">Arabidopsis thaliana x Arabidopsis arenosa</name>
    <dbReference type="NCBI Taxonomy" id="1240361"/>
    <lineage>
        <taxon>Eukaryota</taxon>
        <taxon>Viridiplantae</taxon>
        <taxon>Streptophyta</taxon>
        <taxon>Embryophyta</taxon>
        <taxon>Tracheophyta</taxon>
        <taxon>Spermatophyta</taxon>
        <taxon>Magnoliopsida</taxon>
        <taxon>eudicotyledons</taxon>
        <taxon>Gunneridae</taxon>
        <taxon>Pentapetalae</taxon>
        <taxon>rosids</taxon>
        <taxon>malvids</taxon>
        <taxon>Brassicales</taxon>
        <taxon>Brassicaceae</taxon>
        <taxon>Camelineae</taxon>
        <taxon>Arabidopsis</taxon>
    </lineage>
</organism>
<dbReference type="GO" id="GO:0016887">
    <property type="term" value="F:ATP hydrolysis activity"/>
    <property type="evidence" value="ECO:0007669"/>
    <property type="project" value="InterPro"/>
</dbReference>
<proteinExistence type="predicted"/>
<reference evidence="4 5" key="1">
    <citation type="submission" date="2020-12" db="EMBL/GenBank/DDBJ databases">
        <title>Concerted genomic and epigenomic changes stabilize Arabidopsis allopolyploids.</title>
        <authorList>
            <person name="Chen Z."/>
        </authorList>
    </citation>
    <scope>NUCLEOTIDE SEQUENCE [LARGE SCALE GENOMIC DNA]</scope>
    <source>
        <strain evidence="4">Allo738</strain>
        <tissue evidence="4">Leaf</tissue>
    </source>
</reference>
<evidence type="ECO:0000256" key="1">
    <source>
        <dbReference type="SAM" id="MobiDB-lite"/>
    </source>
</evidence>
<keyword evidence="5" id="KW-1185">Reference proteome</keyword>
<evidence type="ECO:0000313" key="5">
    <source>
        <dbReference type="Proteomes" id="UP000694240"/>
    </source>
</evidence>
<dbReference type="Pfam" id="PF00004">
    <property type="entry name" value="AAA"/>
    <property type="match status" value="1"/>
</dbReference>
<protein>
    <submittedName>
        <fullName evidence="4">ATPase AAA-type core</fullName>
    </submittedName>
</protein>
<feature type="domain" description="ATPase AAA-type core" evidence="2">
    <location>
        <begin position="202"/>
        <end position="313"/>
    </location>
</feature>
<dbReference type="Pfam" id="PF25568">
    <property type="entry name" value="AAA_lid_At3g28540"/>
    <property type="match status" value="1"/>
</dbReference>
<name>A0A8T2EV06_9BRAS</name>
<feature type="domain" description="AAA+ ATPase At3g28540-like C-terminal" evidence="3">
    <location>
        <begin position="315"/>
        <end position="382"/>
    </location>
</feature>
<dbReference type="GO" id="GO:0005524">
    <property type="term" value="F:ATP binding"/>
    <property type="evidence" value="ECO:0007669"/>
    <property type="project" value="InterPro"/>
</dbReference>
<evidence type="ECO:0000313" key="4">
    <source>
        <dbReference type="EMBL" id="KAG7627076.1"/>
    </source>
</evidence>
<gene>
    <name evidence="4" type="ORF">ISN45_At03g032070</name>
</gene>
<dbReference type="InterPro" id="IPR058017">
    <property type="entry name" value="At3g28540-like_C"/>
</dbReference>